<dbReference type="PANTHER" id="PTHR37525:SF1">
    <property type="entry name" value="UPF0175 PROTEIN SSL1255"/>
    <property type="match status" value="1"/>
</dbReference>
<dbReference type="PANTHER" id="PTHR37525">
    <property type="entry name" value="UPF0175 PROTEIN SSL1255"/>
    <property type="match status" value="1"/>
</dbReference>
<proteinExistence type="inferred from homology"/>
<protein>
    <recommendedName>
        <fullName evidence="3">Ribbon-helix-helix protein, CopG family</fullName>
    </recommendedName>
</protein>
<sequence>MPSISARIPDDERDELEDVAELLGEDRSTVIRKALGEGLRELRIRVAIERYQSGDVSLNQAARLAGVSLGEWFEIARDRNLTSQLSPEEVEREADAALDL</sequence>
<dbReference type="InterPro" id="IPR052264">
    <property type="entry name" value="UPF0175_domain"/>
</dbReference>
<dbReference type="InterPro" id="IPR005368">
    <property type="entry name" value="UPF0175"/>
</dbReference>
<dbReference type="EMBL" id="VZUS01000001">
    <property type="protein sequence ID" value="KAB1186563.1"/>
    <property type="molecule type" value="Genomic_DNA"/>
</dbReference>
<dbReference type="GeneID" id="97910516"/>
<evidence type="ECO:0000313" key="2">
    <source>
        <dbReference type="EMBL" id="KAB1186563.1"/>
    </source>
</evidence>
<evidence type="ECO:0008006" key="3">
    <source>
        <dbReference type="Google" id="ProtNLM"/>
    </source>
</evidence>
<dbReference type="Pfam" id="PF03683">
    <property type="entry name" value="UPF0175"/>
    <property type="match status" value="1"/>
</dbReference>
<comment type="similarity">
    <text evidence="1">Belongs to the UPF0175 family.</text>
</comment>
<reference evidence="2" key="1">
    <citation type="submission" date="2019-09" db="EMBL/GenBank/DDBJ databases">
        <title>Genomic analysis of Haloferax sp. CBA1149.</title>
        <authorList>
            <person name="Roh S.W."/>
        </authorList>
    </citation>
    <scope>NUCLEOTIDE SEQUENCE</scope>
    <source>
        <strain evidence="2">CBA1149</strain>
    </source>
</reference>
<dbReference type="AlphaFoldDB" id="A0A643JSN8"/>
<dbReference type="RefSeq" id="WP_151134327.1">
    <property type="nucleotide sequence ID" value="NZ_VZUS01000001.1"/>
</dbReference>
<name>A0A643JSN8_9EURY</name>
<gene>
    <name evidence="2" type="ORF">Hfx1149_00330</name>
</gene>
<evidence type="ECO:0000256" key="1">
    <source>
        <dbReference type="ARBA" id="ARBA00005651"/>
    </source>
</evidence>
<comment type="caution">
    <text evidence="2">The sequence shown here is derived from an EMBL/GenBank/DDBJ whole genome shotgun (WGS) entry which is preliminary data.</text>
</comment>
<accession>A0A643JSN8</accession>
<organism evidence="2">
    <name type="scientific">Haloferax sp. CBA1149</name>
    <dbReference type="NCBI Taxonomy" id="2650753"/>
    <lineage>
        <taxon>Archaea</taxon>
        <taxon>Methanobacteriati</taxon>
        <taxon>Methanobacteriota</taxon>
        <taxon>Stenosarchaea group</taxon>
        <taxon>Halobacteria</taxon>
        <taxon>Halobacteriales</taxon>
        <taxon>Haloferacaceae</taxon>
        <taxon>Haloferax</taxon>
    </lineage>
</organism>